<keyword evidence="2" id="KW-1133">Transmembrane helix</keyword>
<organism evidence="6 7">
    <name type="scientific">Sphingomonas abietis</name>
    <dbReference type="NCBI Taxonomy" id="3012344"/>
    <lineage>
        <taxon>Bacteria</taxon>
        <taxon>Pseudomonadati</taxon>
        <taxon>Pseudomonadota</taxon>
        <taxon>Alphaproteobacteria</taxon>
        <taxon>Sphingomonadales</taxon>
        <taxon>Sphingomonadaceae</taxon>
        <taxon>Sphingomonas</taxon>
    </lineage>
</organism>
<evidence type="ECO:0000259" key="3">
    <source>
        <dbReference type="Pfam" id="PF25917"/>
    </source>
</evidence>
<keyword evidence="7" id="KW-1185">Reference proteome</keyword>
<keyword evidence="2" id="KW-0472">Membrane</keyword>
<dbReference type="Gene3D" id="2.40.420.20">
    <property type="match status" value="1"/>
</dbReference>
<dbReference type="NCBIfam" id="TIGR01730">
    <property type="entry name" value="RND_mfp"/>
    <property type="match status" value="1"/>
</dbReference>
<name>A0ABY7NLK0_9SPHN</name>
<dbReference type="PANTHER" id="PTHR30469:SF37">
    <property type="entry name" value="RAGD PROTEIN"/>
    <property type="match status" value="1"/>
</dbReference>
<dbReference type="InterPro" id="IPR006143">
    <property type="entry name" value="RND_pump_MFP"/>
</dbReference>
<evidence type="ECO:0000256" key="2">
    <source>
        <dbReference type="SAM" id="Phobius"/>
    </source>
</evidence>
<sequence>MHDVTGDGDTPSVDNRTLKKIGVIAVIVAVLVVAWGLFSRHRSESQLSSWTDDQSIPSVSVVTPSATGGGNSLVLPGNVQAFNSAPLYARTNGYVSKWYVDIGSPVKSGQLMATIDAPEVDQQLVAARADLQTAKANEALASTTATRWTTLLQKDAVSKQESDEKSGDLAAKKALTNAAAANVSRLSSLTGFSRIIAPFAGVVTSRSTQIGQLVTSGSAAAQPLFTVSDVSRMRIYVRVPQVYSAEIHPGLHAALTLPEYPGRTFDAVLTRTADAVDQQSGTVLVELQVANGDGALKPGAYAQVKFPITGIAGSVTIPASAVLYRSDGTLVATVGPDNKAVLHPIKIGRDSGDTLEVTSGLTKTDKVIDSPPDALSNGDTVKVAQPGAANAKQ</sequence>
<proteinExistence type="inferred from homology"/>
<dbReference type="Gene3D" id="2.40.50.100">
    <property type="match status" value="1"/>
</dbReference>
<dbReference type="SUPFAM" id="SSF111369">
    <property type="entry name" value="HlyD-like secretion proteins"/>
    <property type="match status" value="1"/>
</dbReference>
<dbReference type="InterPro" id="IPR058625">
    <property type="entry name" value="MdtA-like_BSH"/>
</dbReference>
<dbReference type="Gene3D" id="1.10.287.470">
    <property type="entry name" value="Helix hairpin bin"/>
    <property type="match status" value="1"/>
</dbReference>
<dbReference type="Pfam" id="PF25989">
    <property type="entry name" value="YknX_C"/>
    <property type="match status" value="1"/>
</dbReference>
<dbReference type="Pfam" id="PF25917">
    <property type="entry name" value="BSH_RND"/>
    <property type="match status" value="1"/>
</dbReference>
<dbReference type="Gene3D" id="2.40.30.170">
    <property type="match status" value="1"/>
</dbReference>
<feature type="domain" description="CusB-like beta-barrel" evidence="4">
    <location>
        <begin position="237"/>
        <end position="306"/>
    </location>
</feature>
<keyword evidence="2" id="KW-0812">Transmembrane</keyword>
<evidence type="ECO:0000259" key="4">
    <source>
        <dbReference type="Pfam" id="PF25954"/>
    </source>
</evidence>
<evidence type="ECO:0000313" key="6">
    <source>
        <dbReference type="EMBL" id="WBO20789.1"/>
    </source>
</evidence>
<feature type="domain" description="Multidrug resistance protein MdtA-like barrel-sandwich hybrid" evidence="3">
    <location>
        <begin position="87"/>
        <end position="221"/>
    </location>
</feature>
<accession>A0ABY7NLK0</accession>
<feature type="domain" description="YknX-like C-terminal permuted SH3-like" evidence="5">
    <location>
        <begin position="315"/>
        <end position="383"/>
    </location>
</feature>
<dbReference type="InterPro" id="IPR058637">
    <property type="entry name" value="YknX-like_C"/>
</dbReference>
<dbReference type="RefSeq" id="WP_270075439.1">
    <property type="nucleotide sequence ID" value="NZ_CP115174.1"/>
</dbReference>
<gene>
    <name evidence="6" type="ORF">PBT88_11240</name>
</gene>
<evidence type="ECO:0000313" key="7">
    <source>
        <dbReference type="Proteomes" id="UP001210865"/>
    </source>
</evidence>
<dbReference type="EMBL" id="CP115174">
    <property type="protein sequence ID" value="WBO20789.1"/>
    <property type="molecule type" value="Genomic_DNA"/>
</dbReference>
<dbReference type="PANTHER" id="PTHR30469">
    <property type="entry name" value="MULTIDRUG RESISTANCE PROTEIN MDTA"/>
    <property type="match status" value="1"/>
</dbReference>
<dbReference type="Proteomes" id="UP001210865">
    <property type="component" value="Chromosome"/>
</dbReference>
<reference evidence="6 7" key="1">
    <citation type="submission" date="2022-12" db="EMBL/GenBank/DDBJ databases">
        <title>Sphingomonas abieness sp. nov., an endophytic bacterium isolated from Abies koreana.</title>
        <authorList>
            <person name="Jiang L."/>
            <person name="Lee J."/>
        </authorList>
    </citation>
    <scope>NUCLEOTIDE SEQUENCE [LARGE SCALE GENOMIC DNA]</scope>
    <source>
        <strain evidence="7">PAMB 00755</strain>
    </source>
</reference>
<dbReference type="InterPro" id="IPR058792">
    <property type="entry name" value="Beta-barrel_RND_2"/>
</dbReference>
<evidence type="ECO:0000256" key="1">
    <source>
        <dbReference type="ARBA" id="ARBA00009477"/>
    </source>
</evidence>
<dbReference type="Pfam" id="PF25954">
    <property type="entry name" value="Beta-barrel_RND_2"/>
    <property type="match status" value="1"/>
</dbReference>
<comment type="similarity">
    <text evidence="1">Belongs to the membrane fusion protein (MFP) (TC 8.A.1) family.</text>
</comment>
<protein>
    <submittedName>
        <fullName evidence="6">Efflux RND transporter periplasmic adaptor subunit</fullName>
    </submittedName>
</protein>
<evidence type="ECO:0000259" key="5">
    <source>
        <dbReference type="Pfam" id="PF25989"/>
    </source>
</evidence>
<feature type="transmembrane region" description="Helical" evidence="2">
    <location>
        <begin position="20"/>
        <end position="38"/>
    </location>
</feature>